<evidence type="ECO:0000313" key="4">
    <source>
        <dbReference type="Proteomes" id="UP000001194"/>
    </source>
</evidence>
<dbReference type="FunFam" id="3.40.33.10:FF:000010">
    <property type="entry name" value="Predicted protein"/>
    <property type="match status" value="1"/>
</dbReference>
<dbReference type="GO" id="GO:0005576">
    <property type="term" value="C:extracellular region"/>
    <property type="evidence" value="ECO:0007669"/>
    <property type="project" value="InterPro"/>
</dbReference>
<evidence type="ECO:0000259" key="2">
    <source>
        <dbReference type="SMART" id="SM00198"/>
    </source>
</evidence>
<dbReference type="HOGENOM" id="CLU_035730_6_1_1"/>
<organism evidence="4">
    <name type="scientific">Laccaria bicolor (strain S238N-H82 / ATCC MYA-4686)</name>
    <name type="common">Bicoloured deceiver</name>
    <name type="synonym">Laccaria laccata var. bicolor</name>
    <dbReference type="NCBI Taxonomy" id="486041"/>
    <lineage>
        <taxon>Eukaryota</taxon>
        <taxon>Fungi</taxon>
        <taxon>Dikarya</taxon>
        <taxon>Basidiomycota</taxon>
        <taxon>Agaricomycotina</taxon>
        <taxon>Agaricomycetes</taxon>
        <taxon>Agaricomycetidae</taxon>
        <taxon>Agaricales</taxon>
        <taxon>Agaricineae</taxon>
        <taxon>Hydnangiaceae</taxon>
        <taxon>Laccaria</taxon>
    </lineage>
</organism>
<dbReference type="AlphaFoldDB" id="B0E0K9"/>
<reference evidence="3 4" key="1">
    <citation type="journal article" date="2008" name="Nature">
        <title>The genome of Laccaria bicolor provides insights into mycorrhizal symbiosis.</title>
        <authorList>
            <person name="Martin F."/>
            <person name="Aerts A."/>
            <person name="Ahren D."/>
            <person name="Brun A."/>
            <person name="Danchin E.G.J."/>
            <person name="Duchaussoy F."/>
            <person name="Gibon J."/>
            <person name="Kohler A."/>
            <person name="Lindquist E."/>
            <person name="Pereda V."/>
            <person name="Salamov A."/>
            <person name="Shapiro H.J."/>
            <person name="Wuyts J."/>
            <person name="Blaudez D."/>
            <person name="Buee M."/>
            <person name="Brokstein P."/>
            <person name="Canbaeck B."/>
            <person name="Cohen D."/>
            <person name="Courty P.E."/>
            <person name="Coutinho P.M."/>
            <person name="Delaruelle C."/>
            <person name="Detter J.C."/>
            <person name="Deveau A."/>
            <person name="DiFazio S."/>
            <person name="Duplessis S."/>
            <person name="Fraissinet-Tachet L."/>
            <person name="Lucic E."/>
            <person name="Frey-Klett P."/>
            <person name="Fourrey C."/>
            <person name="Feussner I."/>
            <person name="Gay G."/>
            <person name="Grimwood J."/>
            <person name="Hoegger P.J."/>
            <person name="Jain P."/>
            <person name="Kilaru S."/>
            <person name="Labbe J."/>
            <person name="Lin Y.C."/>
            <person name="Legue V."/>
            <person name="Le Tacon F."/>
            <person name="Marmeisse R."/>
            <person name="Melayah D."/>
            <person name="Montanini B."/>
            <person name="Muratet M."/>
            <person name="Nehls U."/>
            <person name="Niculita-Hirzel H."/>
            <person name="Oudot-Le Secq M.P."/>
            <person name="Peter M."/>
            <person name="Quesneville H."/>
            <person name="Rajashekar B."/>
            <person name="Reich M."/>
            <person name="Rouhier N."/>
            <person name="Schmutz J."/>
            <person name="Yin T."/>
            <person name="Chalot M."/>
            <person name="Henrissat B."/>
            <person name="Kuees U."/>
            <person name="Lucas S."/>
            <person name="Van de Peer Y."/>
            <person name="Podila G.K."/>
            <person name="Polle A."/>
            <person name="Pukkila P.J."/>
            <person name="Richardson P.M."/>
            <person name="Rouze P."/>
            <person name="Sanders I.R."/>
            <person name="Stajich J.E."/>
            <person name="Tunlid A."/>
            <person name="Tuskan G."/>
            <person name="Grigoriev I.V."/>
        </authorList>
    </citation>
    <scope>NUCLEOTIDE SEQUENCE [LARGE SCALE GENOMIC DNA]</scope>
    <source>
        <strain evidence="4">S238N-H82 / ATCC MYA-4686</strain>
    </source>
</reference>
<dbReference type="Pfam" id="PF00188">
    <property type="entry name" value="CAP"/>
    <property type="match status" value="1"/>
</dbReference>
<keyword evidence="1" id="KW-0732">Signal</keyword>
<dbReference type="PROSITE" id="PS01010">
    <property type="entry name" value="CRISP_2"/>
    <property type="match status" value="1"/>
</dbReference>
<dbReference type="Gene3D" id="3.40.33.10">
    <property type="entry name" value="CAP"/>
    <property type="match status" value="1"/>
</dbReference>
<dbReference type="PRINTS" id="PR00837">
    <property type="entry name" value="V5TPXLIKE"/>
</dbReference>
<dbReference type="KEGG" id="lbc:LACBIDRAFT_316267"/>
<dbReference type="InterPro" id="IPR001283">
    <property type="entry name" value="CRISP-related"/>
</dbReference>
<dbReference type="OrthoDB" id="337038at2759"/>
<dbReference type="InParanoid" id="B0E0K9"/>
<feature type="signal peptide" evidence="1">
    <location>
        <begin position="1"/>
        <end position="18"/>
    </location>
</feature>
<gene>
    <name evidence="3" type="ORF">LACBIDRAFT_316267</name>
</gene>
<dbReference type="InterPro" id="IPR035940">
    <property type="entry name" value="CAP_sf"/>
</dbReference>
<dbReference type="InterPro" id="IPR018244">
    <property type="entry name" value="Allrgn_V5/Tpx1_CS"/>
</dbReference>
<dbReference type="SMART" id="SM00198">
    <property type="entry name" value="SCP"/>
    <property type="match status" value="1"/>
</dbReference>
<dbReference type="InterPro" id="IPR014044">
    <property type="entry name" value="CAP_dom"/>
</dbReference>
<evidence type="ECO:0000313" key="3">
    <source>
        <dbReference type="EMBL" id="EDQ99603.1"/>
    </source>
</evidence>
<dbReference type="RefSeq" id="XP_001889714.1">
    <property type="nucleotide sequence ID" value="XM_001889679.1"/>
</dbReference>
<proteinExistence type="predicted"/>
<keyword evidence="4" id="KW-1185">Reference proteome</keyword>
<dbReference type="SUPFAM" id="SSF55797">
    <property type="entry name" value="PR-1-like"/>
    <property type="match status" value="1"/>
</dbReference>
<dbReference type="EMBL" id="DS547161">
    <property type="protein sequence ID" value="EDQ99603.1"/>
    <property type="molecule type" value="Genomic_DNA"/>
</dbReference>
<feature type="chain" id="PRO_5002748929" evidence="1">
    <location>
        <begin position="19"/>
        <end position="225"/>
    </location>
</feature>
<dbReference type="PROSITE" id="PS01009">
    <property type="entry name" value="CRISP_1"/>
    <property type="match status" value="1"/>
</dbReference>
<name>B0E0K9_LACBS</name>
<feature type="domain" description="SCP" evidence="2">
    <location>
        <begin position="83"/>
        <end position="215"/>
    </location>
</feature>
<dbReference type="PANTHER" id="PTHR10334">
    <property type="entry name" value="CYSTEINE-RICH SECRETORY PROTEIN-RELATED"/>
    <property type="match status" value="1"/>
</dbReference>
<sequence length="225" mass="23274">MQILSLLFVSALALSSSAFQHGIGKNRCQSMVKASSVNAATTPATTAVAPTVTQSARQSMVKVSSTSAVPTPAPTAVAPTGDAFADQVVAQHNAARAKYGANPITWNAALYSATQAYANQCKFQHSSGGNYGENLAAGTGKYGIVDAVNGWMSEASAYDYNKPDFSSATGHFTQVVWKGTTQVACAVASCPAGTIFSQASQYVVCRYTPPGNFLGQFAANVGRPV</sequence>
<evidence type="ECO:0000256" key="1">
    <source>
        <dbReference type="SAM" id="SignalP"/>
    </source>
</evidence>
<accession>B0E0K9</accession>
<dbReference type="Proteomes" id="UP000001194">
    <property type="component" value="Unassembled WGS sequence"/>
</dbReference>
<protein>
    <submittedName>
        <fullName evidence="3">Predicted protein</fullName>
    </submittedName>
</protein>
<dbReference type="GeneID" id="6085371"/>